<sequence>MKKLLLVTAIGSALSLVGCGSGDDAPESVKTEYQVAATRVVFDPSNGQVPAPTNILLSGSVDGTLNIPVADPTDGGNPQVAINGLDGWGTHSTLTFNFSLPVDANGEQVTVSAASLEAPGSIRVFETIMGGNVAAGPQCEAAPSPAVTCAVANELTFGVDFIVKATGPSGVAVVPLKPFKPATGYLVALTDNIEDSLGRSVKPSQTYGLMKRPVSTDPVSADPAAQSLQGLINSHEAALATFGVDAEGVIYASSFTTQSTGDALHMVKTTMAAKFSAMAQMGMTPSPSLGAMPMGYTAAQALVQAGALPNDPMNPAYAVANTADVWGGQVTLPYYSPLPTQENPTAPLEGRWMAKCDSGVSVLGAIQAGAIDPMNTPSIDPSWLSGGAATFVPAWVQACAQASTPEAVAAMDFPGVDEERHVTRYNPIPAVQGEQTVNAVITVPNLATVNAVRASMGMDPIVAPANGWPVTIFQHGITAYKETSLALAGMMALNGVATVSIDHPLHGERGFGGINATAGQGPATAYMNLGSLLTTRDNLRQSITDLLGLRLSLNATNVPIDASRVYFTGHSLGAISGTTLSAIANAPTPTLPPEGNALFKVSGSSLMAPGGSIANFLLESGSFGPVIKSQLLYAQSPDFAAAANAAAEAAGVAPTDAAFQGLLINVYNQFWASLSTAEQAAINSVFEQFAFAAQTVVDSADPINYATTAAATTPIHLVEVVGNGGDNLPDQVIPNTVANKPLAGTEPLISALGLEGISSTYASADGTPVSGAVRFTAGSHSSLVDPSASPAATQEMQTQAAFWFSSGTTVIPVQNPTVVKQ</sequence>
<feature type="domain" description="Bacterial virulence factor lipase N-terminal" evidence="1">
    <location>
        <begin position="38"/>
        <end position="280"/>
    </location>
</feature>
<dbReference type="InterPro" id="IPR020009">
    <property type="entry name" value="VolA/Pla-1/cef"/>
</dbReference>
<keyword evidence="3" id="KW-1185">Reference proteome</keyword>
<proteinExistence type="predicted"/>
<protein>
    <submittedName>
        <fullName evidence="2">Extracellular lipase, Pla-1/cef family</fullName>
    </submittedName>
</protein>
<dbReference type="NCBIfam" id="TIGR03502">
    <property type="entry name" value="lipase_Pla1_cef"/>
    <property type="match status" value="1"/>
</dbReference>
<dbReference type="Proteomes" id="UP000182598">
    <property type="component" value="Unassembled WGS sequence"/>
</dbReference>
<dbReference type="RefSeq" id="WP_055438364.1">
    <property type="nucleotide sequence ID" value="NZ_CYHB01000001.1"/>
</dbReference>
<evidence type="ECO:0000259" key="1">
    <source>
        <dbReference type="Pfam" id="PF12262"/>
    </source>
</evidence>
<dbReference type="PROSITE" id="PS51257">
    <property type="entry name" value="PROKAR_LIPOPROTEIN"/>
    <property type="match status" value="1"/>
</dbReference>
<dbReference type="AlphaFoldDB" id="A0A0K6GY37"/>
<evidence type="ECO:0000313" key="3">
    <source>
        <dbReference type="Proteomes" id="UP000182598"/>
    </source>
</evidence>
<dbReference type="EMBL" id="CYHB01000001">
    <property type="protein sequence ID" value="CUA83631.1"/>
    <property type="molecule type" value="Genomic_DNA"/>
</dbReference>
<reference evidence="3" key="1">
    <citation type="submission" date="2015-08" db="EMBL/GenBank/DDBJ databases">
        <authorList>
            <person name="Varghese N."/>
        </authorList>
    </citation>
    <scope>NUCLEOTIDE SEQUENCE [LARGE SCALE GENOMIC DNA]</scope>
    <source>
        <strain evidence="3">DSM 27808</strain>
    </source>
</reference>
<dbReference type="Pfam" id="PF12262">
    <property type="entry name" value="Lipase_bact_N"/>
    <property type="match status" value="1"/>
</dbReference>
<name>A0A0K6GY37_9GAMM</name>
<organism evidence="2 3">
    <name type="scientific">Pseudidiomarina woesei</name>
    <dbReference type="NCBI Taxonomy" id="1381080"/>
    <lineage>
        <taxon>Bacteria</taxon>
        <taxon>Pseudomonadati</taxon>
        <taxon>Pseudomonadota</taxon>
        <taxon>Gammaproteobacteria</taxon>
        <taxon>Alteromonadales</taxon>
        <taxon>Idiomarinaceae</taxon>
        <taxon>Pseudidiomarina</taxon>
    </lineage>
</organism>
<dbReference type="Gene3D" id="3.40.50.1820">
    <property type="entry name" value="alpha/beta hydrolase"/>
    <property type="match status" value="1"/>
</dbReference>
<dbReference type="SUPFAM" id="SSF53474">
    <property type="entry name" value="alpha/beta-Hydrolases"/>
    <property type="match status" value="1"/>
</dbReference>
<accession>A0A0K6GY37</accession>
<dbReference type="InterPro" id="IPR029058">
    <property type="entry name" value="AB_hydrolase_fold"/>
</dbReference>
<evidence type="ECO:0000313" key="2">
    <source>
        <dbReference type="EMBL" id="CUA83631.1"/>
    </source>
</evidence>
<dbReference type="InterPro" id="IPR025920">
    <property type="entry name" value="Lipase_bact_N"/>
</dbReference>
<dbReference type="OrthoDB" id="5477453at2"/>
<gene>
    <name evidence="2" type="ORF">Ga0061064_0707</name>
</gene>